<dbReference type="EMBL" id="BQNB010012167">
    <property type="protein sequence ID" value="GJT00084.1"/>
    <property type="molecule type" value="Genomic_DNA"/>
</dbReference>
<reference evidence="1" key="2">
    <citation type="submission" date="2022-01" db="EMBL/GenBank/DDBJ databases">
        <authorList>
            <person name="Yamashiro T."/>
            <person name="Shiraishi A."/>
            <person name="Satake H."/>
            <person name="Nakayama K."/>
        </authorList>
    </citation>
    <scope>NUCLEOTIDE SEQUENCE</scope>
</reference>
<name>A0ABQ5AGH5_9ASTR</name>
<evidence type="ECO:0000313" key="2">
    <source>
        <dbReference type="Proteomes" id="UP001151760"/>
    </source>
</evidence>
<organism evidence="1 2">
    <name type="scientific">Tanacetum coccineum</name>
    <dbReference type="NCBI Taxonomy" id="301880"/>
    <lineage>
        <taxon>Eukaryota</taxon>
        <taxon>Viridiplantae</taxon>
        <taxon>Streptophyta</taxon>
        <taxon>Embryophyta</taxon>
        <taxon>Tracheophyta</taxon>
        <taxon>Spermatophyta</taxon>
        <taxon>Magnoliopsida</taxon>
        <taxon>eudicotyledons</taxon>
        <taxon>Gunneridae</taxon>
        <taxon>Pentapetalae</taxon>
        <taxon>asterids</taxon>
        <taxon>campanulids</taxon>
        <taxon>Asterales</taxon>
        <taxon>Asteraceae</taxon>
        <taxon>Asteroideae</taxon>
        <taxon>Anthemideae</taxon>
        <taxon>Anthemidinae</taxon>
        <taxon>Tanacetum</taxon>
    </lineage>
</organism>
<sequence>GEIKFRVVDMELKTMEVVEAALALHEVGCFSVFLNVCLHRLLQSRPFCSGQLLLFHASLEGLFKDDLGAMEWVVWRKNKIRLRAKKGNQDGNTITGKCQPSGFMWRLKRKHGSILLAFVVDECFVNFSADKVLSSLLVLILWFSLHKRLEERAVPVNRYIVPFCAFQSLKPLFSFNQFHTPIGVKSEGVDNNPSTYLITDKPGVFVALQGAATKRLLDSLCITMLVDDNDDVTITKDNATILRMLWNDKHLAAKIET</sequence>
<accession>A0ABQ5AGH5</accession>
<evidence type="ECO:0008006" key="3">
    <source>
        <dbReference type="Google" id="ProtNLM"/>
    </source>
</evidence>
<evidence type="ECO:0000313" key="1">
    <source>
        <dbReference type="EMBL" id="GJT00084.1"/>
    </source>
</evidence>
<keyword evidence="2" id="KW-1185">Reference proteome</keyword>
<dbReference type="Proteomes" id="UP001151760">
    <property type="component" value="Unassembled WGS sequence"/>
</dbReference>
<protein>
    <recommendedName>
        <fullName evidence="3">Coatomer subunit zeta</fullName>
    </recommendedName>
</protein>
<gene>
    <name evidence="1" type="ORF">Tco_0821253</name>
</gene>
<feature type="non-terminal residue" evidence="1">
    <location>
        <position position="1"/>
    </location>
</feature>
<proteinExistence type="predicted"/>
<reference evidence="1" key="1">
    <citation type="journal article" date="2022" name="Int. J. Mol. Sci.">
        <title>Draft Genome of Tanacetum Coccineum: Genomic Comparison of Closely Related Tanacetum-Family Plants.</title>
        <authorList>
            <person name="Yamashiro T."/>
            <person name="Shiraishi A."/>
            <person name="Nakayama K."/>
            <person name="Satake H."/>
        </authorList>
    </citation>
    <scope>NUCLEOTIDE SEQUENCE</scope>
</reference>
<comment type="caution">
    <text evidence="1">The sequence shown here is derived from an EMBL/GenBank/DDBJ whole genome shotgun (WGS) entry which is preliminary data.</text>
</comment>